<accession>D7BEW2</accession>
<dbReference type="InterPro" id="IPR038416">
    <property type="entry name" value="Ribosom_S30AE_C_sf"/>
</dbReference>
<comment type="similarity">
    <text evidence="2">Belongs to the HPF/YfiA ribosome-associated protein family. Long HPF subfamily.</text>
</comment>
<sequence length="184" mass="21171">MNIYKLVGRNVEITEALKNYLDKKLARLDRLAEGMGIMDARVVLSMAQSPRIGDRAKAEIQVNLPKGLVRVEESDADMYAAIDRMVDRLEVQLKRYKERHFQEYRNHVPVMAGIPTPPESETEEGPQIVRTKRFAMKPMSPEDAAFEMEALGHDFFVFRNAETEDINVIYRRRDGNYGLIEPIS</sequence>
<dbReference type="PANTHER" id="PTHR33231">
    <property type="entry name" value="30S RIBOSOMAL PROTEIN"/>
    <property type="match status" value="1"/>
</dbReference>
<dbReference type="AlphaFoldDB" id="D7BEW2"/>
<keyword evidence="5" id="KW-1185">Reference proteome</keyword>
<dbReference type="KEGG" id="msv:Mesil_1422"/>
<keyword evidence="1 2" id="KW-0810">Translation regulation</keyword>
<dbReference type="Gene3D" id="3.30.505.50">
    <property type="entry name" value="Sigma 54 modulation/S30EA ribosomal protein, C-terminal domain"/>
    <property type="match status" value="1"/>
</dbReference>
<evidence type="ECO:0000259" key="3">
    <source>
        <dbReference type="Pfam" id="PF16321"/>
    </source>
</evidence>
<dbReference type="Pfam" id="PF16321">
    <property type="entry name" value="Ribosom_S30AE_C"/>
    <property type="match status" value="1"/>
</dbReference>
<comment type="function">
    <text evidence="2">Required for dimerization of active 70S ribosomes into 100S ribosomes in stationary phase; 100S ribosomes are translationally inactive and sometimes present during exponential growth.</text>
</comment>
<name>D7BEW2_ALLS1</name>
<dbReference type="SUPFAM" id="SSF69754">
    <property type="entry name" value="Ribosome binding protein Y (YfiA homologue)"/>
    <property type="match status" value="1"/>
</dbReference>
<evidence type="ECO:0000256" key="1">
    <source>
        <dbReference type="ARBA" id="ARBA00022845"/>
    </source>
</evidence>
<comment type="subcellular location">
    <subcellularLocation>
        <location evidence="2">Cytoplasm</location>
    </subcellularLocation>
</comment>
<dbReference type="RefSeq" id="WP_013157884.1">
    <property type="nucleotide sequence ID" value="NC_014212.1"/>
</dbReference>
<dbReference type="InterPro" id="IPR036567">
    <property type="entry name" value="RHF-like"/>
</dbReference>
<dbReference type="PANTHER" id="PTHR33231:SF1">
    <property type="entry name" value="30S RIBOSOMAL PROTEIN"/>
    <property type="match status" value="1"/>
</dbReference>
<keyword evidence="2" id="KW-0963">Cytoplasm</keyword>
<protein>
    <recommendedName>
        <fullName evidence="2">Ribosome hibernation promoting factor</fullName>
        <shortName evidence="2">HPF</shortName>
    </recommendedName>
</protein>
<dbReference type="CDD" id="cd00552">
    <property type="entry name" value="RaiA"/>
    <property type="match status" value="1"/>
</dbReference>
<dbReference type="HAMAP" id="MF_00839">
    <property type="entry name" value="HPF"/>
    <property type="match status" value="1"/>
</dbReference>
<dbReference type="InterPro" id="IPR003489">
    <property type="entry name" value="RHF/RaiA"/>
</dbReference>
<dbReference type="GO" id="GO:0045900">
    <property type="term" value="P:negative regulation of translational elongation"/>
    <property type="evidence" value="ECO:0007669"/>
    <property type="project" value="TreeGrafter"/>
</dbReference>
<organism evidence="4 5">
    <name type="scientific">Allomeiothermus silvanus (strain ATCC 700542 / DSM 9946 / NBRC 106475 / NCIMB 13440 / VI-R2)</name>
    <name type="common">Thermus silvanus</name>
    <dbReference type="NCBI Taxonomy" id="526227"/>
    <lineage>
        <taxon>Bacteria</taxon>
        <taxon>Thermotogati</taxon>
        <taxon>Deinococcota</taxon>
        <taxon>Deinococci</taxon>
        <taxon>Thermales</taxon>
        <taxon>Thermaceae</taxon>
        <taxon>Allomeiothermus</taxon>
    </lineage>
</organism>
<dbReference type="GO" id="GO:0022627">
    <property type="term" value="C:cytosolic small ribosomal subunit"/>
    <property type="evidence" value="ECO:0007669"/>
    <property type="project" value="TreeGrafter"/>
</dbReference>
<dbReference type="Gene3D" id="3.30.160.100">
    <property type="entry name" value="Ribosome hibernation promotion factor-like"/>
    <property type="match status" value="1"/>
</dbReference>
<dbReference type="OrthoDB" id="9794975at2"/>
<dbReference type="HOGENOM" id="CLU_071472_0_3_0"/>
<dbReference type="InterPro" id="IPR032528">
    <property type="entry name" value="Ribosom_S30AE_C"/>
</dbReference>
<gene>
    <name evidence="2" type="primary">hpf</name>
    <name evidence="4" type="ordered locus">Mesil_1422</name>
</gene>
<reference evidence="4 5" key="1">
    <citation type="journal article" date="2010" name="Stand. Genomic Sci.">
        <title>Complete genome sequence of Meiothermus silvanus type strain (VI-R2).</title>
        <authorList>
            <person name="Sikorski J."/>
            <person name="Tindall B.J."/>
            <person name="Lowry S."/>
            <person name="Lucas S."/>
            <person name="Nolan M."/>
            <person name="Copeland A."/>
            <person name="Glavina Del Rio T."/>
            <person name="Tice H."/>
            <person name="Cheng J.F."/>
            <person name="Han C."/>
            <person name="Pitluck S."/>
            <person name="Liolios K."/>
            <person name="Ivanova N."/>
            <person name="Mavromatis K."/>
            <person name="Mikhailova N."/>
            <person name="Pati A."/>
            <person name="Goodwin L."/>
            <person name="Chen A."/>
            <person name="Palaniappan K."/>
            <person name="Land M."/>
            <person name="Hauser L."/>
            <person name="Chang Y.J."/>
            <person name="Jeffries C.D."/>
            <person name="Rohde M."/>
            <person name="Goker M."/>
            <person name="Woyke T."/>
            <person name="Bristow J."/>
            <person name="Eisen J.A."/>
            <person name="Markowitz V."/>
            <person name="Hugenholtz P."/>
            <person name="Kyrpides N.C."/>
            <person name="Klenk H.P."/>
            <person name="Lapidus A."/>
        </authorList>
    </citation>
    <scope>NUCLEOTIDE SEQUENCE [LARGE SCALE GENOMIC DNA]</scope>
    <source>
        <strain evidence="5">ATCC 700542 / DSM 9946 / VI-R2</strain>
    </source>
</reference>
<proteinExistence type="inferred from homology"/>
<dbReference type="InterPro" id="IPR034694">
    <property type="entry name" value="HPF_long/plastid"/>
</dbReference>
<dbReference type="GO" id="GO:0043024">
    <property type="term" value="F:ribosomal small subunit binding"/>
    <property type="evidence" value="ECO:0007669"/>
    <property type="project" value="TreeGrafter"/>
</dbReference>
<dbReference type="EMBL" id="CP002042">
    <property type="protein sequence ID" value="ADH63315.1"/>
    <property type="molecule type" value="Genomic_DNA"/>
</dbReference>
<feature type="domain" description="Sigma 54 modulation/S30EA ribosomal protein C-terminal" evidence="3">
    <location>
        <begin position="124"/>
        <end position="179"/>
    </location>
</feature>
<evidence type="ECO:0000313" key="4">
    <source>
        <dbReference type="EMBL" id="ADH63315.1"/>
    </source>
</evidence>
<dbReference type="Proteomes" id="UP000001916">
    <property type="component" value="Chromosome"/>
</dbReference>
<dbReference type="NCBIfam" id="TIGR00741">
    <property type="entry name" value="yfiA"/>
    <property type="match status" value="1"/>
</dbReference>
<evidence type="ECO:0000256" key="2">
    <source>
        <dbReference type="HAMAP-Rule" id="MF_00839"/>
    </source>
</evidence>
<comment type="subunit">
    <text evidence="2">Interacts with 100S ribosomes.</text>
</comment>
<dbReference type="eggNOG" id="COG1544">
    <property type="taxonomic scope" value="Bacteria"/>
</dbReference>
<dbReference type="InterPro" id="IPR050574">
    <property type="entry name" value="HPF/YfiA_ribosome-assoc"/>
</dbReference>
<evidence type="ECO:0000313" key="5">
    <source>
        <dbReference type="Proteomes" id="UP000001916"/>
    </source>
</evidence>
<dbReference type="STRING" id="526227.Mesil_1422"/>
<dbReference type="Pfam" id="PF02482">
    <property type="entry name" value="Ribosomal_S30AE"/>
    <property type="match status" value="1"/>
</dbReference>